<evidence type="ECO:0000256" key="1">
    <source>
        <dbReference type="ARBA" id="ARBA00038310"/>
    </source>
</evidence>
<dbReference type="PANTHER" id="PTHR43569:SF2">
    <property type="entry name" value="AMIDOHYDROLASE-RELATED DOMAIN-CONTAINING PROTEIN"/>
    <property type="match status" value="1"/>
</dbReference>
<evidence type="ECO:0000313" key="4">
    <source>
        <dbReference type="Proteomes" id="UP000202259"/>
    </source>
</evidence>
<dbReference type="AlphaFoldDB" id="A0A222GDA4"/>
<dbReference type="EMBL" id="CP020465">
    <property type="protein sequence ID" value="ASP49848.1"/>
    <property type="molecule type" value="Genomic_DNA"/>
</dbReference>
<dbReference type="InterPro" id="IPR006680">
    <property type="entry name" value="Amidohydro-rel"/>
</dbReference>
<dbReference type="PANTHER" id="PTHR43569">
    <property type="entry name" value="AMIDOHYDROLASE"/>
    <property type="match status" value="1"/>
</dbReference>
<dbReference type="Gene3D" id="3.20.20.140">
    <property type="entry name" value="Metal-dependent hydrolases"/>
    <property type="match status" value="1"/>
</dbReference>
<keyword evidence="4" id="KW-1185">Reference proteome</keyword>
<dbReference type="InterPro" id="IPR052350">
    <property type="entry name" value="Metallo-dep_Lactonases"/>
</dbReference>
<organism evidence="3 4">
    <name type="scientific">Cognaticolwellia beringensis</name>
    <dbReference type="NCBI Taxonomy" id="1967665"/>
    <lineage>
        <taxon>Bacteria</taxon>
        <taxon>Pseudomonadati</taxon>
        <taxon>Pseudomonadota</taxon>
        <taxon>Gammaproteobacteria</taxon>
        <taxon>Alteromonadales</taxon>
        <taxon>Colwelliaceae</taxon>
        <taxon>Cognaticolwellia</taxon>
    </lineage>
</organism>
<proteinExistence type="inferred from homology"/>
<name>A0A222GDA4_9GAMM</name>
<dbReference type="KEGG" id="cber:B5D82_02585"/>
<dbReference type="OrthoDB" id="9787654at2"/>
<accession>A0A222GDA4</accession>
<comment type="similarity">
    <text evidence="1">Belongs to the metallo-dependent hydrolases superfamily.</text>
</comment>
<sequence>MKIIDPHLHLFDLSQGNYQWLKPENPPFWPDKILIEKNFSEQDLVLTAPLVLAGFVHIEAGFDNQQPWREIAWLENSCNLPFKSIAMIDITLSNEVFLQQLKKLTVYRSVVGVRYILDDDALAILSDKTIHKNLESLAVHKLSFELQMPLTDTPAVDCLVEMLTLVPRLKVCINHAGWPRVAEQEPSCWLANIKRLATFEQVLIKCSGYEMADRHYPTGWPQQIISRCIESFGIKRVMLASNFPLNLFRASYQQTWLHNTELPYKPEQLQQLCFSNAQDFYQF</sequence>
<dbReference type="InterPro" id="IPR032466">
    <property type="entry name" value="Metal_Hydrolase"/>
</dbReference>
<evidence type="ECO:0000313" key="3">
    <source>
        <dbReference type="EMBL" id="ASP49848.1"/>
    </source>
</evidence>
<dbReference type="Proteomes" id="UP000202259">
    <property type="component" value="Chromosome"/>
</dbReference>
<dbReference type="SUPFAM" id="SSF51556">
    <property type="entry name" value="Metallo-dependent hydrolases"/>
    <property type="match status" value="1"/>
</dbReference>
<protein>
    <recommendedName>
        <fullName evidence="2">Amidohydrolase-related domain-containing protein</fullName>
    </recommendedName>
</protein>
<reference evidence="3 4" key="1">
    <citation type="submission" date="2017-08" db="EMBL/GenBank/DDBJ databases">
        <title>Complete genome of Colwellia sp. NB097-1, a psychrophile bacterium ioslated from Bering Sea.</title>
        <authorList>
            <person name="Chen X."/>
        </authorList>
    </citation>
    <scope>NUCLEOTIDE SEQUENCE [LARGE SCALE GENOMIC DNA]</scope>
    <source>
        <strain evidence="3 4">NB097-1</strain>
    </source>
</reference>
<dbReference type="GO" id="GO:0016787">
    <property type="term" value="F:hydrolase activity"/>
    <property type="evidence" value="ECO:0007669"/>
    <property type="project" value="InterPro"/>
</dbReference>
<feature type="domain" description="Amidohydrolase-related" evidence="2">
    <location>
        <begin position="92"/>
        <end position="283"/>
    </location>
</feature>
<dbReference type="Pfam" id="PF04909">
    <property type="entry name" value="Amidohydro_2"/>
    <property type="match status" value="1"/>
</dbReference>
<gene>
    <name evidence="3" type="ORF">B5D82_02585</name>
</gene>
<evidence type="ECO:0000259" key="2">
    <source>
        <dbReference type="Pfam" id="PF04909"/>
    </source>
</evidence>